<comment type="subcellular location">
    <subcellularLocation>
        <location evidence="9">Cell inner membrane</location>
        <topology evidence="9">Multi-pass membrane protein</topology>
    </subcellularLocation>
    <subcellularLocation>
        <location evidence="1">Cell membrane</location>
        <topology evidence="1">Multi-pass membrane protein</topology>
    </subcellularLocation>
</comment>
<keyword evidence="11" id="KW-0449">Lipoprotein</keyword>
<dbReference type="EC" id="2.3.1.269" evidence="9"/>
<dbReference type="InterPro" id="IPR045378">
    <property type="entry name" value="LNT_N"/>
</dbReference>
<feature type="transmembrane region" description="Helical" evidence="9">
    <location>
        <begin position="207"/>
        <end position="229"/>
    </location>
</feature>
<keyword evidence="4 9" id="KW-0808">Transferase</keyword>
<keyword evidence="6 9" id="KW-1133">Transmembrane helix</keyword>
<sequence length="563" mass="60335">MSPGQHPRTSFLYRQMVDKPIADPAPRAASSGFPPLQHASRSRRATVLHLTLAGTIGALNTLAFAPTPHGGWLELAIFACAFWLVSRTRTLRGALLTGGAFGFGQFVSGVWWLYVSMHFYGDMPALMAGAAVVLLSLYLALYPAFSAGLWHLCRAPRGQCAIFTPSWHASVAFACAWALGEWLRGTVFTGFPWLASGYAQVDGPLAGFAPLVGVYGVGWVLALVGALIIQAAMRMSGARVATWLAPAAVAAGLLACGMLLARVTWTQPSGPALSVRLLQGNVEQSMKFDPVGMHHAIALYQQLITEKPADLVVTPETAIPLPLYEAPPEFGTAVRRFVDATHTSVLFGAVGATMTENGPKDLTNALYGITPGSPVLYRYDKHHLVPFGEFIPWGFRWFVDMMKMPLGDFSRGGSIQPPFIVHGQPIAPNICYEDIFGEALARTLRGQSEPASVLVNSTNLGWFGNTIALDQHLQMARMRALETGRPMLRATNTGATAMIDAHGSVKAQLRRFTVGALDVRVQGRSGMTPYLIAGNITVLVISLVGLAIGLGMGHRSSAGRACE</sequence>
<feature type="transmembrane region" description="Helical" evidence="9">
    <location>
        <begin position="126"/>
        <end position="150"/>
    </location>
</feature>
<evidence type="ECO:0000256" key="8">
    <source>
        <dbReference type="ARBA" id="ARBA00023315"/>
    </source>
</evidence>
<dbReference type="UniPathway" id="UPA00666"/>
<reference evidence="11 12" key="1">
    <citation type="journal article" date="2011" name="J. Bacteriol.">
        <title>Complete genome sequence of Burkholderia rhizoxinica, an endosymbiont of Rhizopus microsporus.</title>
        <authorList>
            <person name="Lackner G."/>
            <person name="Moebius N."/>
            <person name="Partida-Martinez L."/>
            <person name="Hertweck C."/>
        </authorList>
    </citation>
    <scope>NUCLEOTIDE SEQUENCE [LARGE SCALE GENOMIC DNA]</scope>
    <source>
        <strain evidence="12">DSM 19002 / CIP 109453 / HKI 454</strain>
    </source>
</reference>
<comment type="function">
    <text evidence="9">Catalyzes the phospholipid dependent N-acylation of the N-terminal cysteine of apolipoprotein, the last step in lipoprotein maturation.</text>
</comment>
<protein>
    <recommendedName>
        <fullName evidence="9">Apolipoprotein N-acyltransferase</fullName>
        <shortName evidence="9">ALP N-acyltransferase</shortName>
        <ecNumber evidence="9">2.3.1.269</ecNumber>
    </recommendedName>
</protein>
<feature type="transmembrane region" description="Helical" evidence="9">
    <location>
        <begin position="241"/>
        <end position="261"/>
    </location>
</feature>
<evidence type="ECO:0000256" key="4">
    <source>
        <dbReference type="ARBA" id="ARBA00022679"/>
    </source>
</evidence>
<dbReference type="InterPro" id="IPR003010">
    <property type="entry name" value="C-N_Hydrolase"/>
</dbReference>
<feature type="transmembrane region" description="Helical" evidence="9">
    <location>
        <begin position="93"/>
        <end position="114"/>
    </location>
</feature>
<dbReference type="PROSITE" id="PS50263">
    <property type="entry name" value="CN_HYDROLASE"/>
    <property type="match status" value="1"/>
</dbReference>
<dbReference type="CDD" id="cd07571">
    <property type="entry name" value="ALP_N-acyl_transferase"/>
    <property type="match status" value="1"/>
</dbReference>
<feature type="transmembrane region" description="Helical" evidence="9">
    <location>
        <begin position="171"/>
        <end position="195"/>
    </location>
</feature>
<evidence type="ECO:0000256" key="3">
    <source>
        <dbReference type="ARBA" id="ARBA00022475"/>
    </source>
</evidence>
<feature type="domain" description="CN hydrolase" evidence="10">
    <location>
        <begin position="278"/>
        <end position="523"/>
    </location>
</feature>
<dbReference type="Pfam" id="PF00795">
    <property type="entry name" value="CN_hydrolase"/>
    <property type="match status" value="1"/>
</dbReference>
<evidence type="ECO:0000256" key="1">
    <source>
        <dbReference type="ARBA" id="ARBA00004651"/>
    </source>
</evidence>
<evidence type="ECO:0000256" key="5">
    <source>
        <dbReference type="ARBA" id="ARBA00022692"/>
    </source>
</evidence>
<dbReference type="GO" id="GO:0005886">
    <property type="term" value="C:plasma membrane"/>
    <property type="evidence" value="ECO:0007669"/>
    <property type="project" value="UniProtKB-SubCell"/>
</dbReference>
<keyword evidence="3 9" id="KW-1003">Cell membrane</keyword>
<dbReference type="eggNOG" id="COG0815">
    <property type="taxonomic scope" value="Bacteria"/>
</dbReference>
<organism evidence="11 12">
    <name type="scientific">Mycetohabitans rhizoxinica (strain DSM 19002 / CIP 109453 / HKI 454)</name>
    <name type="common">Paraburkholderia rhizoxinica</name>
    <dbReference type="NCBI Taxonomy" id="882378"/>
    <lineage>
        <taxon>Bacteria</taxon>
        <taxon>Pseudomonadati</taxon>
        <taxon>Pseudomonadota</taxon>
        <taxon>Betaproteobacteria</taxon>
        <taxon>Burkholderiales</taxon>
        <taxon>Burkholderiaceae</taxon>
        <taxon>Mycetohabitans</taxon>
    </lineage>
</organism>
<dbReference type="Pfam" id="PF20154">
    <property type="entry name" value="LNT_N"/>
    <property type="match status" value="1"/>
</dbReference>
<keyword evidence="5 9" id="KW-0812">Transmembrane</keyword>
<dbReference type="NCBIfam" id="TIGR00546">
    <property type="entry name" value="lnt"/>
    <property type="match status" value="1"/>
</dbReference>
<dbReference type="GO" id="GO:0042158">
    <property type="term" value="P:lipoprotein biosynthetic process"/>
    <property type="evidence" value="ECO:0007669"/>
    <property type="project" value="UniProtKB-UniRule"/>
</dbReference>
<feature type="transmembrane region" description="Helical" evidence="9">
    <location>
        <begin position="530"/>
        <end position="550"/>
    </location>
</feature>
<gene>
    <name evidence="9" type="primary">lnt</name>
    <name evidence="11" type="ordered locus">RBRH_02009</name>
</gene>
<keyword evidence="8 9" id="KW-0012">Acyltransferase</keyword>
<accession>E5AL34</accession>
<comment type="pathway">
    <text evidence="9">Protein modification; lipoprotein biosynthesis (N-acyl transfer).</text>
</comment>
<dbReference type="GO" id="GO:0016410">
    <property type="term" value="F:N-acyltransferase activity"/>
    <property type="evidence" value="ECO:0007669"/>
    <property type="project" value="UniProtKB-UniRule"/>
</dbReference>
<dbReference type="Proteomes" id="UP000007437">
    <property type="component" value="Chromosome"/>
</dbReference>
<feature type="transmembrane region" description="Helical" evidence="9">
    <location>
        <begin position="70"/>
        <end position="86"/>
    </location>
</feature>
<dbReference type="HOGENOM" id="CLU_019563_3_0_4"/>
<feature type="transmembrane region" description="Helical" evidence="9">
    <location>
        <begin position="45"/>
        <end position="64"/>
    </location>
</feature>
<dbReference type="KEGG" id="brh:RBRH_02009"/>
<name>E5AL34_MYCRK</name>
<evidence type="ECO:0000256" key="6">
    <source>
        <dbReference type="ARBA" id="ARBA00022989"/>
    </source>
</evidence>
<evidence type="ECO:0000313" key="11">
    <source>
        <dbReference type="EMBL" id="CBW75991.1"/>
    </source>
</evidence>
<keyword evidence="9" id="KW-0997">Cell inner membrane</keyword>
<evidence type="ECO:0000256" key="9">
    <source>
        <dbReference type="HAMAP-Rule" id="MF_01148"/>
    </source>
</evidence>
<dbReference type="EMBL" id="FR687359">
    <property type="protein sequence ID" value="CBW75991.1"/>
    <property type="molecule type" value="Genomic_DNA"/>
</dbReference>
<comment type="catalytic activity">
    <reaction evidence="9">
        <text>N-terminal S-1,2-diacyl-sn-glyceryl-L-cysteinyl-[lipoprotein] + a glycerophospholipid = N-acyl-S-1,2-diacyl-sn-glyceryl-L-cysteinyl-[lipoprotein] + a 2-acyl-sn-glycero-3-phospholipid + H(+)</text>
        <dbReference type="Rhea" id="RHEA:48228"/>
        <dbReference type="Rhea" id="RHEA-COMP:14681"/>
        <dbReference type="Rhea" id="RHEA-COMP:14684"/>
        <dbReference type="ChEBI" id="CHEBI:15378"/>
        <dbReference type="ChEBI" id="CHEBI:136912"/>
        <dbReference type="ChEBI" id="CHEBI:140656"/>
        <dbReference type="ChEBI" id="CHEBI:140657"/>
        <dbReference type="ChEBI" id="CHEBI:140660"/>
        <dbReference type="EC" id="2.3.1.269"/>
    </reaction>
</comment>
<evidence type="ECO:0000259" key="10">
    <source>
        <dbReference type="PROSITE" id="PS50263"/>
    </source>
</evidence>
<dbReference type="SUPFAM" id="SSF56317">
    <property type="entry name" value="Carbon-nitrogen hydrolase"/>
    <property type="match status" value="1"/>
</dbReference>
<evidence type="ECO:0000256" key="7">
    <source>
        <dbReference type="ARBA" id="ARBA00023136"/>
    </source>
</evidence>
<dbReference type="AlphaFoldDB" id="E5AL34"/>
<dbReference type="HAMAP" id="MF_01148">
    <property type="entry name" value="Lnt"/>
    <property type="match status" value="1"/>
</dbReference>
<dbReference type="PANTHER" id="PTHR38686">
    <property type="entry name" value="APOLIPOPROTEIN N-ACYLTRANSFERASE"/>
    <property type="match status" value="1"/>
</dbReference>
<evidence type="ECO:0000256" key="2">
    <source>
        <dbReference type="ARBA" id="ARBA00010065"/>
    </source>
</evidence>
<evidence type="ECO:0000313" key="12">
    <source>
        <dbReference type="Proteomes" id="UP000007437"/>
    </source>
</evidence>
<dbReference type="InterPro" id="IPR036526">
    <property type="entry name" value="C-N_Hydrolase_sf"/>
</dbReference>
<dbReference type="PANTHER" id="PTHR38686:SF1">
    <property type="entry name" value="APOLIPOPROTEIN N-ACYLTRANSFERASE"/>
    <property type="match status" value="1"/>
</dbReference>
<dbReference type="Gene3D" id="3.60.110.10">
    <property type="entry name" value="Carbon-nitrogen hydrolase"/>
    <property type="match status" value="1"/>
</dbReference>
<keyword evidence="7 9" id="KW-0472">Membrane</keyword>
<proteinExistence type="inferred from homology"/>
<dbReference type="STRING" id="882378.RBRH_02009"/>
<dbReference type="InterPro" id="IPR004563">
    <property type="entry name" value="Apolipo_AcylTrfase"/>
</dbReference>
<comment type="similarity">
    <text evidence="2 9">Belongs to the CN hydrolase family. Apolipoprotein N-acyltransferase subfamily.</text>
</comment>